<keyword evidence="5" id="KW-0813">Transport</keyword>
<dbReference type="PROSITE" id="PS01037">
    <property type="entry name" value="SBP_BACTERIAL_1"/>
    <property type="match status" value="1"/>
</dbReference>
<evidence type="ECO:0000256" key="6">
    <source>
        <dbReference type="ARBA" id="ARBA00022729"/>
    </source>
</evidence>
<gene>
    <name evidence="9" type="ORF">SAMN05660420_01929</name>
</gene>
<comment type="subcellular location">
    <subcellularLocation>
        <location evidence="1">Periplasm</location>
    </subcellularLocation>
</comment>
<evidence type="ECO:0000256" key="2">
    <source>
        <dbReference type="ARBA" id="ARBA00008520"/>
    </source>
</evidence>
<evidence type="ECO:0000256" key="3">
    <source>
        <dbReference type="ARBA" id="ARBA00011557"/>
    </source>
</evidence>
<dbReference type="EMBL" id="FNQN01000005">
    <property type="protein sequence ID" value="SEA37820.1"/>
    <property type="molecule type" value="Genomic_DNA"/>
</dbReference>
<keyword evidence="10" id="KW-1185">Reference proteome</keyword>
<dbReference type="Pfam" id="PF13416">
    <property type="entry name" value="SBP_bac_8"/>
    <property type="match status" value="1"/>
</dbReference>
<evidence type="ECO:0000256" key="1">
    <source>
        <dbReference type="ARBA" id="ARBA00004418"/>
    </source>
</evidence>
<organism evidence="9 10">
    <name type="scientific">Desulfuromusa kysingii</name>
    <dbReference type="NCBI Taxonomy" id="37625"/>
    <lineage>
        <taxon>Bacteria</taxon>
        <taxon>Pseudomonadati</taxon>
        <taxon>Thermodesulfobacteriota</taxon>
        <taxon>Desulfuromonadia</taxon>
        <taxon>Desulfuromonadales</taxon>
        <taxon>Geopsychrobacteraceae</taxon>
        <taxon>Desulfuromusa</taxon>
    </lineage>
</organism>
<name>A0A1H4APG0_9BACT</name>
<comment type="similarity">
    <text evidence="2">Belongs to the bacterial solute-binding protein 1 family.</text>
</comment>
<dbReference type="RefSeq" id="WP_175498339.1">
    <property type="nucleotide sequence ID" value="NZ_FNQN01000005.1"/>
</dbReference>
<dbReference type="CDD" id="cd14748">
    <property type="entry name" value="PBP2_UgpB"/>
    <property type="match status" value="1"/>
</dbReference>
<feature type="chain" id="PRO_5011748184" description="sn-glycerol-3-phosphate-binding periplasmic protein UgpB" evidence="8">
    <location>
        <begin position="26"/>
        <end position="441"/>
    </location>
</feature>
<dbReference type="PANTHER" id="PTHR43649">
    <property type="entry name" value="ARABINOSE-BINDING PROTEIN-RELATED"/>
    <property type="match status" value="1"/>
</dbReference>
<dbReference type="Proteomes" id="UP000199409">
    <property type="component" value="Unassembled WGS sequence"/>
</dbReference>
<evidence type="ECO:0000256" key="8">
    <source>
        <dbReference type="SAM" id="SignalP"/>
    </source>
</evidence>
<dbReference type="InterPro" id="IPR006059">
    <property type="entry name" value="SBP"/>
</dbReference>
<evidence type="ECO:0000256" key="7">
    <source>
        <dbReference type="ARBA" id="ARBA00022764"/>
    </source>
</evidence>
<dbReference type="GO" id="GO:0055085">
    <property type="term" value="P:transmembrane transport"/>
    <property type="evidence" value="ECO:0007669"/>
    <property type="project" value="InterPro"/>
</dbReference>
<evidence type="ECO:0000313" key="10">
    <source>
        <dbReference type="Proteomes" id="UP000199409"/>
    </source>
</evidence>
<comment type="subunit">
    <text evidence="3">The complex is composed of two ATP-binding proteins (UgpC), two transmembrane proteins (UgpA and UgpE) and a solute-binding protein (UgpB).</text>
</comment>
<dbReference type="Gene3D" id="3.40.190.10">
    <property type="entry name" value="Periplasmic binding protein-like II"/>
    <property type="match status" value="2"/>
</dbReference>
<dbReference type="AlphaFoldDB" id="A0A1H4APG0"/>
<feature type="signal peptide" evidence="8">
    <location>
        <begin position="1"/>
        <end position="25"/>
    </location>
</feature>
<reference evidence="9 10" key="1">
    <citation type="submission" date="2016-10" db="EMBL/GenBank/DDBJ databases">
        <authorList>
            <person name="de Groot N.N."/>
        </authorList>
    </citation>
    <scope>NUCLEOTIDE SEQUENCE [LARGE SCALE GENOMIC DNA]</scope>
    <source>
        <strain evidence="9 10">DSM 7343</strain>
    </source>
</reference>
<protein>
    <recommendedName>
        <fullName evidence="4">sn-glycerol-3-phosphate-binding periplasmic protein UgpB</fullName>
    </recommendedName>
</protein>
<dbReference type="GO" id="GO:0042597">
    <property type="term" value="C:periplasmic space"/>
    <property type="evidence" value="ECO:0007669"/>
    <property type="project" value="UniProtKB-SubCell"/>
</dbReference>
<keyword evidence="7" id="KW-0574">Periplasm</keyword>
<dbReference type="STRING" id="37625.SAMN05660420_01929"/>
<evidence type="ECO:0000256" key="4">
    <source>
        <dbReference type="ARBA" id="ARBA00017470"/>
    </source>
</evidence>
<keyword evidence="6 8" id="KW-0732">Signal</keyword>
<sequence>MSKMKCFWLIMAVTMMISFAGSAFAKPIEINWWHAMRGARGETVQKIVDGFNSSQSEYKVIPTYKGEYDEVVNAGVAAVRAGKQPHILQSFEVGTQTMMLSGAIYPVYQLMADKGYKIDWSRYLQPVLSYYMNADGNLMSMPFNSSTPVMYYNVELFKKAGIPMLSKDEPITWDEMGEITAKLVKSGVEGGMVTAWQSWTQVENYSAIQNLPFASKANGYEGLDTELQINNDKVINHIARLKSWMSDNRFYYGGQKYQGPKSEFIAQNAGIYIDSISGIAKLQAAATFDWDVAPLPVESWNKKPQNSIIGGASLWVFKGLPAKDYAGVAAFMNYLSGNGPQILWHKETGYFPITLGAYEQLKEEGYYKENPFQEVGIKQLTRQIPNKNSRGLRLGYFIQIRNIVNEELELVWNDSKTPQQAMDSAVARSNIKLREFERTYK</sequence>
<dbReference type="NCBIfam" id="NF008211">
    <property type="entry name" value="PRK10974.1"/>
    <property type="match status" value="1"/>
</dbReference>
<proteinExistence type="inferred from homology"/>
<dbReference type="InterPro" id="IPR050490">
    <property type="entry name" value="Bact_solute-bd_prot1"/>
</dbReference>
<dbReference type="InterPro" id="IPR006061">
    <property type="entry name" value="SBP_1_CS"/>
</dbReference>
<dbReference type="SUPFAM" id="SSF53850">
    <property type="entry name" value="Periplasmic binding protein-like II"/>
    <property type="match status" value="1"/>
</dbReference>
<evidence type="ECO:0000256" key="5">
    <source>
        <dbReference type="ARBA" id="ARBA00022448"/>
    </source>
</evidence>
<dbReference type="PANTHER" id="PTHR43649:SF31">
    <property type="entry name" value="SN-GLYCEROL-3-PHOSPHATE-BINDING PERIPLASMIC PROTEIN UGPB"/>
    <property type="match status" value="1"/>
</dbReference>
<evidence type="ECO:0000313" key="9">
    <source>
        <dbReference type="EMBL" id="SEA37820.1"/>
    </source>
</evidence>
<accession>A0A1H4APG0</accession>